<feature type="transmembrane region" description="Helical" evidence="6">
    <location>
        <begin position="164"/>
        <end position="182"/>
    </location>
</feature>
<evidence type="ECO:0000256" key="2">
    <source>
        <dbReference type="ARBA" id="ARBA00022692"/>
    </source>
</evidence>
<feature type="transmembrane region" description="Helical" evidence="6">
    <location>
        <begin position="349"/>
        <end position="369"/>
    </location>
</feature>
<dbReference type="GO" id="GO:0016020">
    <property type="term" value="C:membrane"/>
    <property type="evidence" value="ECO:0007669"/>
    <property type="project" value="UniProtKB-SubCell"/>
</dbReference>
<feature type="transmembrane region" description="Helical" evidence="6">
    <location>
        <begin position="220"/>
        <end position="244"/>
    </location>
</feature>
<evidence type="ECO:0000256" key="4">
    <source>
        <dbReference type="ARBA" id="ARBA00023136"/>
    </source>
</evidence>
<dbReference type="PANTHER" id="PTHR43427">
    <property type="entry name" value="CHLORIDE CHANNEL PROTEIN CLC-E"/>
    <property type="match status" value="1"/>
</dbReference>
<gene>
    <name evidence="7" type="ORF">GIY30_04455</name>
</gene>
<evidence type="ECO:0000256" key="5">
    <source>
        <dbReference type="SAM" id="MobiDB-lite"/>
    </source>
</evidence>
<keyword evidence="3 6" id="KW-1133">Transmembrane helix</keyword>
<dbReference type="SUPFAM" id="SSF81340">
    <property type="entry name" value="Clc chloride channel"/>
    <property type="match status" value="1"/>
</dbReference>
<comment type="subcellular location">
    <subcellularLocation>
        <location evidence="1">Membrane</location>
        <topology evidence="1">Multi-pass membrane protein</topology>
    </subcellularLocation>
</comment>
<feature type="transmembrane region" description="Helical" evidence="6">
    <location>
        <begin position="188"/>
        <end position="213"/>
    </location>
</feature>
<feature type="transmembrane region" description="Helical" evidence="6">
    <location>
        <begin position="50"/>
        <end position="76"/>
    </location>
</feature>
<proteinExistence type="predicted"/>
<feature type="transmembrane region" description="Helical" evidence="6">
    <location>
        <begin position="381"/>
        <end position="405"/>
    </location>
</feature>
<dbReference type="InterPro" id="IPR050368">
    <property type="entry name" value="ClC-type_chloride_channel"/>
</dbReference>
<protein>
    <recommendedName>
        <fullName evidence="9">Chloride channel protein</fullName>
    </recommendedName>
</protein>
<organism evidence="7 8">
    <name type="scientific">Gordonia mangrovi</name>
    <dbReference type="NCBI Taxonomy" id="2665643"/>
    <lineage>
        <taxon>Bacteria</taxon>
        <taxon>Bacillati</taxon>
        <taxon>Actinomycetota</taxon>
        <taxon>Actinomycetes</taxon>
        <taxon>Mycobacteriales</taxon>
        <taxon>Gordoniaceae</taxon>
        <taxon>Gordonia</taxon>
    </lineage>
</organism>
<dbReference type="Proteomes" id="UP000475545">
    <property type="component" value="Unassembled WGS sequence"/>
</dbReference>
<feature type="transmembrane region" description="Helical" evidence="6">
    <location>
        <begin position="417"/>
        <end position="450"/>
    </location>
</feature>
<feature type="transmembrane region" description="Helical" evidence="6">
    <location>
        <begin position="264"/>
        <end position="286"/>
    </location>
</feature>
<dbReference type="EMBL" id="WMBR01000001">
    <property type="protein sequence ID" value="MXP20611.1"/>
    <property type="molecule type" value="Genomic_DNA"/>
</dbReference>
<feature type="compositionally biased region" description="Polar residues" evidence="5">
    <location>
        <begin position="29"/>
        <end position="39"/>
    </location>
</feature>
<feature type="transmembrane region" description="Helical" evidence="6">
    <location>
        <begin position="97"/>
        <end position="119"/>
    </location>
</feature>
<evidence type="ECO:0000256" key="6">
    <source>
        <dbReference type="SAM" id="Phobius"/>
    </source>
</evidence>
<keyword evidence="2 6" id="KW-0812">Transmembrane</keyword>
<feature type="region of interest" description="Disordered" evidence="5">
    <location>
        <begin position="1"/>
        <end position="39"/>
    </location>
</feature>
<keyword evidence="4 6" id="KW-0472">Membrane</keyword>
<evidence type="ECO:0008006" key="9">
    <source>
        <dbReference type="Google" id="ProtNLM"/>
    </source>
</evidence>
<feature type="compositionally biased region" description="Low complexity" evidence="5">
    <location>
        <begin position="15"/>
        <end position="27"/>
    </location>
</feature>
<feature type="transmembrane region" description="Helical" evidence="6">
    <location>
        <begin position="307"/>
        <end position="329"/>
    </location>
</feature>
<dbReference type="InterPro" id="IPR001807">
    <property type="entry name" value="ClC"/>
</dbReference>
<evidence type="ECO:0000313" key="8">
    <source>
        <dbReference type="Proteomes" id="UP000475545"/>
    </source>
</evidence>
<dbReference type="AlphaFoldDB" id="A0A6L7GN43"/>
<dbReference type="Pfam" id="PF00654">
    <property type="entry name" value="Voltage_CLC"/>
    <property type="match status" value="1"/>
</dbReference>
<accession>A0A6L7GN43</accession>
<sequence>MMPMSSIGDADDQEAASAQQPASSADEVTAQSVRPSTTAELHPDRAEGVVYLKLIGLGAVIGIPAALLAWGFLGLVHWLEELLWTDLPRHLGVDEAPWYLVLGLPLAGAIVVAMATAFLPGGGGHSPLDGVGVTPTPWQYAPGIALAAIGTLAFGAVLGPEAPLIALGSAVGMVVVPFVRLPEQGHRVLATAGSFSAVSALFGGPLVAGLLLLEAGLAAGAALLPALLPGLVAAAVGYVIFIGLGDWGGLGVMSMAVPEMPDYVGTRVVDLLLAIVVGVLASVIMFQVKKAGTFVDKAASLDKRRRYGILVAGGVAVGVLALIARALGADIDDVLFSGQTAVPMVLAETGVGALVVIIAFKAIAYAICLGCGFRGGPVFPAIFIGVAIASIGCLLFDCSITWALAVGAAAGMTAGTGFVFSALLFSMLLTGSVGFDAVPAAVLGVIAAWLTTAALSRRRDTGGSAAEAVT</sequence>
<comment type="caution">
    <text evidence="7">The sequence shown here is derived from an EMBL/GenBank/DDBJ whole genome shotgun (WGS) entry which is preliminary data.</text>
</comment>
<evidence type="ECO:0000313" key="7">
    <source>
        <dbReference type="EMBL" id="MXP20611.1"/>
    </source>
</evidence>
<evidence type="ECO:0000256" key="1">
    <source>
        <dbReference type="ARBA" id="ARBA00004141"/>
    </source>
</evidence>
<reference evidence="7 8" key="1">
    <citation type="submission" date="2019-11" db="EMBL/GenBank/DDBJ databases">
        <title>Gordonia sp. nov., a novel actinobacterium isolated from mangrove soil in Hainan.</title>
        <authorList>
            <person name="Huang X."/>
            <person name="Xie Y."/>
            <person name="Chu X."/>
            <person name="Xiao K."/>
        </authorList>
    </citation>
    <scope>NUCLEOTIDE SEQUENCE [LARGE SCALE GENOMIC DNA]</scope>
    <source>
        <strain evidence="7 8">HNM0687</strain>
    </source>
</reference>
<dbReference type="CDD" id="cd00400">
    <property type="entry name" value="Voltage_gated_ClC"/>
    <property type="match status" value="1"/>
</dbReference>
<dbReference type="GO" id="GO:0015108">
    <property type="term" value="F:chloride transmembrane transporter activity"/>
    <property type="evidence" value="ECO:0007669"/>
    <property type="project" value="InterPro"/>
</dbReference>
<evidence type="ECO:0000256" key="3">
    <source>
        <dbReference type="ARBA" id="ARBA00022989"/>
    </source>
</evidence>
<feature type="transmembrane region" description="Helical" evidence="6">
    <location>
        <begin position="139"/>
        <end position="157"/>
    </location>
</feature>
<dbReference type="InterPro" id="IPR014743">
    <property type="entry name" value="Cl-channel_core"/>
</dbReference>
<dbReference type="Gene3D" id="1.10.3080.10">
    <property type="entry name" value="Clc chloride channel"/>
    <property type="match status" value="1"/>
</dbReference>
<keyword evidence="8" id="KW-1185">Reference proteome</keyword>
<name>A0A6L7GN43_9ACTN</name>